<dbReference type="Pfam" id="PF10056">
    <property type="entry name" value="DUF2293"/>
    <property type="match status" value="1"/>
</dbReference>
<evidence type="ECO:0000313" key="4">
    <source>
        <dbReference type="Proteomes" id="UP000186406"/>
    </source>
</evidence>
<reference evidence="3 4" key="1">
    <citation type="submission" date="2016-12" db="EMBL/GenBank/DDBJ databases">
        <authorList>
            <person name="Song W.-J."/>
            <person name="Kurnit D.M."/>
        </authorList>
    </citation>
    <scope>NUCLEOTIDE SEQUENCE [LARGE SCALE GENOMIC DNA]</scope>
    <source>
        <strain evidence="3 4">DSM 19599</strain>
    </source>
</reference>
<feature type="compositionally biased region" description="Basic and acidic residues" evidence="1">
    <location>
        <begin position="8"/>
        <end position="20"/>
    </location>
</feature>
<dbReference type="EMBL" id="FRXO01000011">
    <property type="protein sequence ID" value="SHO67147.1"/>
    <property type="molecule type" value="Genomic_DNA"/>
</dbReference>
<gene>
    <name evidence="3" type="ORF">SAMN02745172_03820</name>
</gene>
<dbReference type="AlphaFoldDB" id="A0A1M7ZQK3"/>
<dbReference type="STRING" id="1123029.SAMN02745172_03820"/>
<feature type="domain" description="DUF2293" evidence="2">
    <location>
        <begin position="42"/>
        <end position="118"/>
    </location>
</feature>
<dbReference type="Proteomes" id="UP000186406">
    <property type="component" value="Unassembled WGS sequence"/>
</dbReference>
<evidence type="ECO:0000313" key="3">
    <source>
        <dbReference type="EMBL" id="SHO67147.1"/>
    </source>
</evidence>
<accession>A0A1M7ZQK3</accession>
<dbReference type="OrthoDB" id="1159372at2"/>
<protein>
    <recommendedName>
        <fullName evidence="2">DUF2293 domain-containing protein</fullName>
    </recommendedName>
</protein>
<keyword evidence="4" id="KW-1185">Reference proteome</keyword>
<dbReference type="InterPro" id="IPR018744">
    <property type="entry name" value="DUF2293"/>
</dbReference>
<proteinExistence type="predicted"/>
<feature type="region of interest" description="Disordered" evidence="1">
    <location>
        <begin position="1"/>
        <end position="27"/>
    </location>
</feature>
<organism evidence="3 4">
    <name type="scientific">Pseudoxanthobacter soli DSM 19599</name>
    <dbReference type="NCBI Taxonomy" id="1123029"/>
    <lineage>
        <taxon>Bacteria</taxon>
        <taxon>Pseudomonadati</taxon>
        <taxon>Pseudomonadota</taxon>
        <taxon>Alphaproteobacteria</taxon>
        <taxon>Hyphomicrobiales</taxon>
        <taxon>Segnochrobactraceae</taxon>
        <taxon>Pseudoxanthobacter</taxon>
    </lineage>
</organism>
<evidence type="ECO:0000259" key="2">
    <source>
        <dbReference type="Pfam" id="PF10056"/>
    </source>
</evidence>
<sequence>MARRRRTRADDGDLDPRALHESGNGPGRHFARETVQAFLDLDYPHCPPAIRRSVADAVSRRTWAPHARLAQATGIVLGNFARHQFTDYDDLLDYHGLAKDEARLVVEDEMRDVLASWRRGRPD</sequence>
<name>A0A1M7ZQK3_9HYPH</name>
<evidence type="ECO:0000256" key="1">
    <source>
        <dbReference type="SAM" id="MobiDB-lite"/>
    </source>
</evidence>